<feature type="compositionally biased region" description="Polar residues" evidence="1">
    <location>
        <begin position="1062"/>
        <end position="1071"/>
    </location>
</feature>
<keyword evidence="2" id="KW-0472">Membrane</keyword>
<feature type="transmembrane region" description="Helical" evidence="2">
    <location>
        <begin position="30"/>
        <end position="58"/>
    </location>
</feature>
<feature type="compositionally biased region" description="Low complexity" evidence="1">
    <location>
        <begin position="712"/>
        <end position="721"/>
    </location>
</feature>
<organism evidence="3 4">
    <name type="scientific">Pseudohongiella nitratireducens</name>
    <dbReference type="NCBI Taxonomy" id="1768907"/>
    <lineage>
        <taxon>Bacteria</taxon>
        <taxon>Pseudomonadati</taxon>
        <taxon>Pseudomonadota</taxon>
        <taxon>Gammaproteobacteria</taxon>
        <taxon>Pseudomonadales</taxon>
        <taxon>Pseudohongiellaceae</taxon>
        <taxon>Pseudohongiella</taxon>
    </lineage>
</organism>
<proteinExistence type="predicted"/>
<feature type="compositionally biased region" description="Low complexity" evidence="1">
    <location>
        <begin position="826"/>
        <end position="859"/>
    </location>
</feature>
<evidence type="ECO:0000256" key="1">
    <source>
        <dbReference type="SAM" id="MobiDB-lite"/>
    </source>
</evidence>
<feature type="transmembrane region" description="Helical" evidence="2">
    <location>
        <begin position="164"/>
        <end position="184"/>
    </location>
</feature>
<feature type="compositionally biased region" description="Low complexity" evidence="1">
    <location>
        <begin position="1136"/>
        <end position="1149"/>
    </location>
</feature>
<feature type="compositionally biased region" description="Basic and acidic residues" evidence="1">
    <location>
        <begin position="722"/>
        <end position="734"/>
    </location>
</feature>
<feature type="compositionally biased region" description="Low complexity" evidence="1">
    <location>
        <begin position="786"/>
        <end position="803"/>
    </location>
</feature>
<gene>
    <name evidence="3" type="ORF">GCM10011403_09750</name>
</gene>
<feature type="region of interest" description="Disordered" evidence="1">
    <location>
        <begin position="1061"/>
        <end position="1160"/>
    </location>
</feature>
<feature type="transmembrane region" description="Helical" evidence="2">
    <location>
        <begin position="64"/>
        <end position="86"/>
    </location>
</feature>
<feature type="region of interest" description="Disordered" evidence="1">
    <location>
        <begin position="879"/>
        <end position="915"/>
    </location>
</feature>
<feature type="region of interest" description="Disordered" evidence="1">
    <location>
        <begin position="704"/>
        <end position="763"/>
    </location>
</feature>
<accession>A0A917GRR5</accession>
<name>A0A917GRR5_9GAMM</name>
<feature type="compositionally biased region" description="Low complexity" evidence="1">
    <location>
        <begin position="1110"/>
        <end position="1120"/>
    </location>
</feature>
<dbReference type="AlphaFoldDB" id="A0A917GRR5"/>
<keyword evidence="4" id="KW-1185">Reference proteome</keyword>
<feature type="region of interest" description="Disordered" evidence="1">
    <location>
        <begin position="778"/>
        <end position="859"/>
    </location>
</feature>
<keyword evidence="2" id="KW-0812">Transmembrane</keyword>
<dbReference type="PANTHER" id="PTHR45615">
    <property type="entry name" value="MYOSIN HEAVY CHAIN, NON-MUSCLE"/>
    <property type="match status" value="1"/>
</dbReference>
<feature type="compositionally biased region" description="Low complexity" evidence="1">
    <location>
        <begin position="879"/>
        <end position="902"/>
    </location>
</feature>
<evidence type="ECO:0000313" key="3">
    <source>
        <dbReference type="EMBL" id="GGG54696.1"/>
    </source>
</evidence>
<feature type="compositionally biased region" description="Basic and acidic residues" evidence="1">
    <location>
        <begin position="745"/>
        <end position="763"/>
    </location>
</feature>
<comment type="caution">
    <text evidence="3">The sequence shown here is derived from an EMBL/GenBank/DDBJ whole genome shotgun (WGS) entry which is preliminary data.</text>
</comment>
<feature type="region of interest" description="Disordered" evidence="1">
    <location>
        <begin position="997"/>
        <end position="1020"/>
    </location>
</feature>
<dbReference type="EMBL" id="BMIY01000004">
    <property type="protein sequence ID" value="GGG54696.1"/>
    <property type="molecule type" value="Genomic_DNA"/>
</dbReference>
<evidence type="ECO:0000256" key="2">
    <source>
        <dbReference type="SAM" id="Phobius"/>
    </source>
</evidence>
<evidence type="ECO:0000313" key="4">
    <source>
        <dbReference type="Proteomes" id="UP000627715"/>
    </source>
</evidence>
<protein>
    <submittedName>
        <fullName evidence="3">Uncharacterized protein</fullName>
    </submittedName>
</protein>
<reference evidence="3" key="1">
    <citation type="journal article" date="2014" name="Int. J. Syst. Evol. Microbiol.">
        <title>Complete genome sequence of Corynebacterium casei LMG S-19264T (=DSM 44701T), isolated from a smear-ripened cheese.</title>
        <authorList>
            <consortium name="US DOE Joint Genome Institute (JGI-PGF)"/>
            <person name="Walter F."/>
            <person name="Albersmeier A."/>
            <person name="Kalinowski J."/>
            <person name="Ruckert C."/>
        </authorList>
    </citation>
    <scope>NUCLEOTIDE SEQUENCE</scope>
    <source>
        <strain evidence="3">CGMCC 1.15425</strain>
    </source>
</reference>
<dbReference type="PANTHER" id="PTHR45615:SF80">
    <property type="entry name" value="GRIP DOMAIN-CONTAINING PROTEIN"/>
    <property type="match status" value="1"/>
</dbReference>
<sequence length="1237" mass="135698">MGISTDTDVESGHQVGQMRVTLAGLRRRQWLLALFVHIAVAAGVLLLGLTALAVLASALPSGPLWTALLISLWIILLLGTVTIVTARLIRTRADDQAIVRQIEKELPDFEQRILTSMEFSSTDDLASRGVSRRFVEKLWEDAEDHLKQRHELIQRQVSDSRAPLLIVGLAAAGSLTLVMSLLSVEFLRLGAGRIVWPFAGPATPDLVTDATPALPVNLAVEPGAMRLQRGDPANISVRIENAIPTQVTLWVQGDQVNWRELPMQEQGAGSDSAVYGYELASVEDDMRYYVTASFSAGVADPAQSQEFDISVFDLPRAEQIDLAFDYPDYTGQEDDSSEDTGDALVPEGTEVAMQLQFNKPVASAFLRLEDGSELPVNVDGDTGEVTLTAETDMSYQVFASDFEQLQSEDPEPWYIRVIPDMPPELALISPGRDQDVMPLEEVVLAIDASDDYGLTAFDLHYSVIGSEEQRVNFLPEPGLQNVSGNQLVYLEDLQVQPGDFVSYYLTLSDNNGLDGPQEVVSDIYFLQVIPTDQVFRESAGGQQGGGGMGGNDSSSALVTLQKDIIAATWRLRQQQAELSAEQFSDDVAVVATSQREAMERASMSIDRLSERLNFADDSYGNAVTYLQQAIEQMELAATDLDGEALTSAMAPEQQALQYVLRAEAEINETDVNFQRTAGGGGGGGQQQEREDLRELFDMEMGQNENRYENPRQAGQSQQASEEASRLEQLARRQEGLSQAQRNLSRRLDQMSEEEQRRELERLRREQEQLTQELAQLEQQMSRRRQAQGNQSGQQPSSPANSQGGQQGGQNDGLAQVRQALQQMQDASEAATPSQAAARSQRAAESLRQQQQQLASEGEQAGNQLVQSLAQRAEALRQQQQSLQSELQDLNRQQGVGQSRQSSMNNEDVQRLLSERQRQQQELESLEEMLRAVIARAGNDEQALIRQAQEANRAIRSLEERMEASGRVLRNGMVNLAVDIEEEVDESMQSLSQQLQALQPGAPGAGQQGQSALQQVAGDASELRNQLEALREALQNNGQQGQQGQPGTQNGESVADMRERLARSQQLAQQVREQLDPQAQQQGAGTQRGQRASQSRQPGSQTGEQPGGQRGEAAAQAGTQADSGNAGQTARGGQQGEGMPQQPWQGPQFGDAALWGNARSVSDEISQQSIEDFLSQPELLESILTPLVELESQLRAAAELSAVSQRLFNVSEEDIPERYRDQIEDYYRALSENGGSAQ</sequence>
<reference evidence="3" key="2">
    <citation type="submission" date="2020-09" db="EMBL/GenBank/DDBJ databases">
        <authorList>
            <person name="Sun Q."/>
            <person name="Zhou Y."/>
        </authorList>
    </citation>
    <scope>NUCLEOTIDE SEQUENCE</scope>
    <source>
        <strain evidence="3">CGMCC 1.15425</strain>
    </source>
</reference>
<dbReference type="Proteomes" id="UP000627715">
    <property type="component" value="Unassembled WGS sequence"/>
</dbReference>
<feature type="compositionally biased region" description="Low complexity" evidence="1">
    <location>
        <begin position="1077"/>
        <end position="1093"/>
    </location>
</feature>
<dbReference type="OrthoDB" id="7052209at2"/>
<dbReference type="RefSeq" id="WP_157885701.1">
    <property type="nucleotide sequence ID" value="NZ_BMIY01000004.1"/>
</dbReference>
<keyword evidence="2" id="KW-1133">Transmembrane helix</keyword>